<comment type="subcellular location">
    <subcellularLocation>
        <location evidence="1">Cell membrane</location>
        <topology evidence="1">Multi-pass membrane protein</topology>
    </subcellularLocation>
</comment>
<proteinExistence type="inferred from homology"/>
<keyword evidence="9" id="KW-1185">Reference proteome</keyword>
<gene>
    <name evidence="8" type="ORF">Llon_1752</name>
</gene>
<keyword evidence="5 7" id="KW-1133">Transmembrane helix</keyword>
<accession>A0A0W0VJ39</accession>
<dbReference type="STRING" id="45068.Llon_1752"/>
<sequence length="634" mass="72621">MLVKYASPLILITLLLILTSLLTTVFIGCPEWVTPKLLIDFIANGFWIETISAFTLNFWLLLSLFGLLKTGFVRFLSGVSLSVLGSMTVIFLLGYWVFSWLYLDRIIGIEGLISLFWQRHQSSPLWYQFLQTECIALLIVITGFLIALFERLKPSRNTLGKAHFSNGFETQQAGFFKQEAQSILIGKKYGAPLYSNGFEHVLVFAPTGSGKTRSIGIPNLFNYPYSVVCNDVKLTMFQTTSGFRESVLGHRCYCWAPASMDRKTHCYNPLSLITEDKVQRLTDIQRIAHILIPDSKKSDPIWQQASRKLFKIAVLYLLDTPDRPTTLGEINRLVKQAGFDEWLASLLQETTHLDPEFYRNGYSYLNNHEKTRSSILETFSGYFELFDDPMIDAATSTSDFDLTQLRREKITVYVGFTDDDMERLSPLLTLFWQQLISVMIKHVPNPVDEPYPLLCMIDEFSSLGRIERLRRSLKLLREYRVRCVLIMQYIAQTYEQYSHDEAKAFTNIKTKIAFATEDLNDAEYVSKLLGTKTVRVTGSSESIQTQGYTQSKSTHLQAVPLLRPDEVMRMPEKQVLIMRTGHAPVKAEQLIWYNSKSMKDLASGATEVPRQTMIQHPFVHPIKQELKILEAMET</sequence>
<evidence type="ECO:0000256" key="3">
    <source>
        <dbReference type="ARBA" id="ARBA00022475"/>
    </source>
</evidence>
<dbReference type="Gene3D" id="3.40.50.300">
    <property type="entry name" value="P-loop containing nucleotide triphosphate hydrolases"/>
    <property type="match status" value="1"/>
</dbReference>
<feature type="transmembrane region" description="Helical" evidence="7">
    <location>
        <begin position="125"/>
        <end position="149"/>
    </location>
</feature>
<evidence type="ECO:0000256" key="4">
    <source>
        <dbReference type="ARBA" id="ARBA00022692"/>
    </source>
</evidence>
<dbReference type="CDD" id="cd01127">
    <property type="entry name" value="TrwB_TraG_TraD_VirD4"/>
    <property type="match status" value="2"/>
</dbReference>
<dbReference type="PANTHER" id="PTHR37937">
    <property type="entry name" value="CONJUGATIVE TRANSFER: DNA TRANSPORT"/>
    <property type="match status" value="1"/>
</dbReference>
<comment type="similarity">
    <text evidence="2">Belongs to the VirD4/TraG family.</text>
</comment>
<evidence type="ECO:0000256" key="6">
    <source>
        <dbReference type="ARBA" id="ARBA00023136"/>
    </source>
</evidence>
<dbReference type="AlphaFoldDB" id="A0A0W0VJ39"/>
<dbReference type="OrthoDB" id="9759295at2"/>
<evidence type="ECO:0000313" key="8">
    <source>
        <dbReference type="EMBL" id="KTD20131.1"/>
    </source>
</evidence>
<evidence type="ECO:0000256" key="7">
    <source>
        <dbReference type="SAM" id="Phobius"/>
    </source>
</evidence>
<protein>
    <recommendedName>
        <fullName evidence="10">Protein LvhD4</fullName>
    </recommendedName>
</protein>
<dbReference type="PROSITE" id="PS51257">
    <property type="entry name" value="PROKAR_LIPOPROTEIN"/>
    <property type="match status" value="1"/>
</dbReference>
<evidence type="ECO:0000256" key="1">
    <source>
        <dbReference type="ARBA" id="ARBA00004651"/>
    </source>
</evidence>
<reference evidence="8 9" key="1">
    <citation type="submission" date="2015-11" db="EMBL/GenBank/DDBJ databases">
        <title>Genomic analysis of 38 Legionella species identifies large and diverse effector repertoires.</title>
        <authorList>
            <person name="Burstein D."/>
            <person name="Amaro F."/>
            <person name="Zusman T."/>
            <person name="Lifshitz Z."/>
            <person name="Cohen O."/>
            <person name="Gilbert J.A."/>
            <person name="Pupko T."/>
            <person name="Shuman H.A."/>
            <person name="Segal G."/>
        </authorList>
    </citation>
    <scope>NUCLEOTIDE SEQUENCE [LARGE SCALE GENOMIC DNA]</scope>
    <source>
        <strain evidence="8 9">ATCC 49505</strain>
    </source>
</reference>
<keyword evidence="3" id="KW-1003">Cell membrane</keyword>
<dbReference type="PANTHER" id="PTHR37937:SF1">
    <property type="entry name" value="CONJUGATIVE TRANSFER: DNA TRANSPORT"/>
    <property type="match status" value="1"/>
</dbReference>
<dbReference type="RefSeq" id="WP_058529739.1">
    <property type="nucleotide sequence ID" value="NZ_CAAAHZ010000009.1"/>
</dbReference>
<organism evidence="8 9">
    <name type="scientific">Legionella londiniensis</name>
    <dbReference type="NCBI Taxonomy" id="45068"/>
    <lineage>
        <taxon>Bacteria</taxon>
        <taxon>Pseudomonadati</taxon>
        <taxon>Pseudomonadota</taxon>
        <taxon>Gammaproteobacteria</taxon>
        <taxon>Legionellales</taxon>
        <taxon>Legionellaceae</taxon>
        <taxon>Legionella</taxon>
    </lineage>
</organism>
<dbReference type="EMBL" id="LNYK01000030">
    <property type="protein sequence ID" value="KTD20131.1"/>
    <property type="molecule type" value="Genomic_DNA"/>
</dbReference>
<feature type="transmembrane region" description="Helical" evidence="7">
    <location>
        <begin position="75"/>
        <end position="98"/>
    </location>
</feature>
<dbReference type="InterPro" id="IPR051539">
    <property type="entry name" value="T4SS-coupling_protein"/>
</dbReference>
<keyword evidence="4 7" id="KW-0812">Transmembrane</keyword>
<dbReference type="SUPFAM" id="SSF52540">
    <property type="entry name" value="P-loop containing nucleoside triphosphate hydrolases"/>
    <property type="match status" value="1"/>
</dbReference>
<evidence type="ECO:0000256" key="2">
    <source>
        <dbReference type="ARBA" id="ARBA00008806"/>
    </source>
</evidence>
<evidence type="ECO:0008006" key="10">
    <source>
        <dbReference type="Google" id="ProtNLM"/>
    </source>
</evidence>
<evidence type="ECO:0000256" key="5">
    <source>
        <dbReference type="ARBA" id="ARBA00022989"/>
    </source>
</evidence>
<dbReference type="InterPro" id="IPR003688">
    <property type="entry name" value="TraG/VirD4"/>
</dbReference>
<dbReference type="GO" id="GO:0005886">
    <property type="term" value="C:plasma membrane"/>
    <property type="evidence" value="ECO:0007669"/>
    <property type="project" value="UniProtKB-SubCell"/>
</dbReference>
<feature type="transmembrane region" description="Helical" evidence="7">
    <location>
        <begin position="51"/>
        <end position="68"/>
    </location>
</feature>
<dbReference type="PATRIC" id="fig|45068.5.peg.1905"/>
<dbReference type="InterPro" id="IPR027417">
    <property type="entry name" value="P-loop_NTPase"/>
</dbReference>
<keyword evidence="6 7" id="KW-0472">Membrane</keyword>
<dbReference type="Proteomes" id="UP000054997">
    <property type="component" value="Unassembled WGS sequence"/>
</dbReference>
<name>A0A0W0VJ39_9GAMM</name>
<comment type="caution">
    <text evidence="8">The sequence shown here is derived from an EMBL/GenBank/DDBJ whole genome shotgun (WGS) entry which is preliminary data.</text>
</comment>
<evidence type="ECO:0000313" key="9">
    <source>
        <dbReference type="Proteomes" id="UP000054997"/>
    </source>
</evidence>
<dbReference type="Pfam" id="PF02534">
    <property type="entry name" value="T4SS-DNA_transf"/>
    <property type="match status" value="1"/>
</dbReference>